<dbReference type="AlphaFoldDB" id="A0A5R9LLD6"/>
<accession>A0A5R9LLD6</accession>
<dbReference type="InterPro" id="IPR000683">
    <property type="entry name" value="Gfo/Idh/MocA-like_OxRdtase_N"/>
</dbReference>
<gene>
    <name evidence="3" type="ORF">FE839_07420</name>
</gene>
<dbReference type="Gene3D" id="3.30.360.10">
    <property type="entry name" value="Dihydrodipicolinate Reductase, domain 2"/>
    <property type="match status" value="1"/>
</dbReference>
<dbReference type="Pfam" id="PF01408">
    <property type="entry name" value="GFO_IDH_MocA"/>
    <property type="match status" value="1"/>
</dbReference>
<proteinExistence type="predicted"/>
<dbReference type="PANTHER" id="PTHR43708:SF3">
    <property type="entry name" value="OXIDOREDUCTASE"/>
    <property type="match status" value="1"/>
</dbReference>
<dbReference type="RefSeq" id="WP_138360202.1">
    <property type="nucleotide sequence ID" value="NZ_JBCIVH010000005.1"/>
</dbReference>
<name>A0A5R9LLD6_9ENTR</name>
<dbReference type="Pfam" id="PF02894">
    <property type="entry name" value="GFO_IDH_MocA_C"/>
    <property type="match status" value="1"/>
</dbReference>
<dbReference type="EMBL" id="VCHQ01000008">
    <property type="protein sequence ID" value="TLV21441.1"/>
    <property type="molecule type" value="Genomic_DNA"/>
</dbReference>
<evidence type="ECO:0000313" key="3">
    <source>
        <dbReference type="EMBL" id="TLV21441.1"/>
    </source>
</evidence>
<evidence type="ECO:0000313" key="4">
    <source>
        <dbReference type="Proteomes" id="UP000307430"/>
    </source>
</evidence>
<evidence type="ECO:0000259" key="2">
    <source>
        <dbReference type="Pfam" id="PF02894"/>
    </source>
</evidence>
<comment type="caution">
    <text evidence="3">The sequence shown here is derived from an EMBL/GenBank/DDBJ whole genome shotgun (WGS) entry which is preliminary data.</text>
</comment>
<dbReference type="InterPro" id="IPR051317">
    <property type="entry name" value="Gfo/Idh/MocA_oxidoreduct"/>
</dbReference>
<sequence>MINGLKPLDRSLRWGMIGGGGTSQIGYIHRSAALRDGSFALLAGALDIDAERGRAFGVKLGIVPERCYPDYQTMFREEAKRPDGIEAVSIATPNNTHFEISKAALEAGIHVICEKPLCFTGEEAKVLDELSQQKKRIIGVTYGYSGYQMILQARDMVQQGLLGEIRIINMMFAHGFHAEAVELESPSTRWRVDPKYVGPSYVLGDLATHPLFLAETMAPHLNIKRLLCSRQSFVKSRAPLEDNAYVLMEYDNGAVGSMWCSAVNSGSMHSQKVRVVGSKASLEWWDEHPNQLRYEIQGEPVRILERGMPYLAPEALADDRISGGHPEGLFEAWSNLYRRFALAIDASDRGDEAFLKTFWYPGVHSGRIGVNWVEHCVASADQGGQWVEFSVR</sequence>
<reference evidence="3 4" key="1">
    <citation type="submission" date="2019-05" db="EMBL/GenBank/DDBJ databases">
        <title>Genome sequence of Klebsiella sp strain TOUT106.</title>
        <authorList>
            <person name="Rahi P."/>
            <person name="Chaudhari D."/>
        </authorList>
    </citation>
    <scope>NUCLEOTIDE SEQUENCE [LARGE SCALE GENOMIC DNA]</scope>
    <source>
        <strain evidence="3 4">TOUT106</strain>
    </source>
</reference>
<dbReference type="GO" id="GO:0000166">
    <property type="term" value="F:nucleotide binding"/>
    <property type="evidence" value="ECO:0007669"/>
    <property type="project" value="InterPro"/>
</dbReference>
<keyword evidence="4" id="KW-1185">Reference proteome</keyword>
<dbReference type="InterPro" id="IPR036291">
    <property type="entry name" value="NAD(P)-bd_dom_sf"/>
</dbReference>
<dbReference type="Proteomes" id="UP000307430">
    <property type="component" value="Unassembled WGS sequence"/>
</dbReference>
<feature type="domain" description="Gfo/Idh/MocA-like oxidoreductase N-terminal" evidence="1">
    <location>
        <begin position="12"/>
        <end position="142"/>
    </location>
</feature>
<dbReference type="SUPFAM" id="SSF51735">
    <property type="entry name" value="NAD(P)-binding Rossmann-fold domains"/>
    <property type="match status" value="1"/>
</dbReference>
<feature type="domain" description="Gfo/Idh/MocA-like oxidoreductase C-terminal" evidence="2">
    <location>
        <begin position="154"/>
        <end position="388"/>
    </location>
</feature>
<protein>
    <submittedName>
        <fullName evidence="3">Gfo/Idh/MocA family oxidoreductase</fullName>
    </submittedName>
</protein>
<dbReference type="PANTHER" id="PTHR43708">
    <property type="entry name" value="CONSERVED EXPRESSED OXIDOREDUCTASE (EUROFUNG)"/>
    <property type="match status" value="1"/>
</dbReference>
<dbReference type="InterPro" id="IPR004104">
    <property type="entry name" value="Gfo/Idh/MocA-like_OxRdtase_C"/>
</dbReference>
<evidence type="ECO:0000259" key="1">
    <source>
        <dbReference type="Pfam" id="PF01408"/>
    </source>
</evidence>
<organism evidence="3 4">
    <name type="scientific">Klebsiella indica</name>
    <dbReference type="NCBI Taxonomy" id="2582917"/>
    <lineage>
        <taxon>Bacteria</taxon>
        <taxon>Pseudomonadati</taxon>
        <taxon>Pseudomonadota</taxon>
        <taxon>Gammaproteobacteria</taxon>
        <taxon>Enterobacterales</taxon>
        <taxon>Enterobacteriaceae</taxon>
        <taxon>Klebsiella/Raoultella group</taxon>
        <taxon>Klebsiella</taxon>
    </lineage>
</organism>
<dbReference type="Gene3D" id="3.40.50.720">
    <property type="entry name" value="NAD(P)-binding Rossmann-like Domain"/>
    <property type="match status" value="1"/>
</dbReference>
<dbReference type="SUPFAM" id="SSF55347">
    <property type="entry name" value="Glyceraldehyde-3-phosphate dehydrogenase-like, C-terminal domain"/>
    <property type="match status" value="1"/>
</dbReference>